<dbReference type="RefSeq" id="WP_168108355.1">
    <property type="nucleotide sequence ID" value="NZ_VTOX01000005.1"/>
</dbReference>
<evidence type="ECO:0000256" key="2">
    <source>
        <dbReference type="SAM" id="SignalP"/>
    </source>
</evidence>
<organism evidence="3 4">
    <name type="scientific">Ramlibacter lithotrophicus</name>
    <dbReference type="NCBI Taxonomy" id="2606681"/>
    <lineage>
        <taxon>Bacteria</taxon>
        <taxon>Pseudomonadati</taxon>
        <taxon>Pseudomonadota</taxon>
        <taxon>Betaproteobacteria</taxon>
        <taxon>Burkholderiales</taxon>
        <taxon>Comamonadaceae</taxon>
        <taxon>Ramlibacter</taxon>
    </lineage>
</organism>
<dbReference type="Pfam" id="PF11604">
    <property type="entry name" value="CusF_Ec"/>
    <property type="match status" value="1"/>
</dbReference>
<feature type="chain" id="PRO_5030819696" evidence="2">
    <location>
        <begin position="25"/>
        <end position="123"/>
    </location>
</feature>
<accession>A0A7X6DHF6</accession>
<dbReference type="EMBL" id="VTOX01000005">
    <property type="protein sequence ID" value="NKE67229.1"/>
    <property type="molecule type" value="Genomic_DNA"/>
</dbReference>
<name>A0A7X6DHF6_9BURK</name>
<dbReference type="AlphaFoldDB" id="A0A7X6DHF6"/>
<evidence type="ECO:0000313" key="3">
    <source>
        <dbReference type="EMBL" id="NKE67229.1"/>
    </source>
</evidence>
<gene>
    <name evidence="3" type="ORF">RAMLITH_15500</name>
</gene>
<sequence>MNRLAPVLLALSLATALPAARAQAQGELPSVRMVRGHVAAVDRARRLVVLKHDEIPSLGMPEMQMEYVVPEGAVFPELAAGDKVRFAVVRIDGRHVITRVAALPPTRSAARQRGSRDAARSDP</sequence>
<reference evidence="3 4" key="1">
    <citation type="journal article" date="2020" name="Nature">
        <title>Bacterial chemolithoautotrophy via manganese oxidation.</title>
        <authorList>
            <person name="Yu H."/>
            <person name="Leadbetter J.R."/>
        </authorList>
    </citation>
    <scope>NUCLEOTIDE SEQUENCE [LARGE SCALE GENOMIC DNA]</scope>
    <source>
        <strain evidence="3 4">RBP-1</strain>
    </source>
</reference>
<dbReference type="Proteomes" id="UP000521868">
    <property type="component" value="Unassembled WGS sequence"/>
</dbReference>
<dbReference type="Gene3D" id="2.40.50.320">
    <property type="entry name" value="Copper binding periplasmic protein CusF"/>
    <property type="match status" value="1"/>
</dbReference>
<evidence type="ECO:0000313" key="4">
    <source>
        <dbReference type="Proteomes" id="UP000521868"/>
    </source>
</evidence>
<evidence type="ECO:0000256" key="1">
    <source>
        <dbReference type="SAM" id="MobiDB-lite"/>
    </source>
</evidence>
<keyword evidence="4" id="KW-1185">Reference proteome</keyword>
<keyword evidence="2" id="KW-0732">Signal</keyword>
<feature type="region of interest" description="Disordered" evidence="1">
    <location>
        <begin position="103"/>
        <end position="123"/>
    </location>
</feature>
<proteinExistence type="predicted"/>
<dbReference type="InterPro" id="IPR042230">
    <property type="entry name" value="CusF_sf"/>
</dbReference>
<feature type="signal peptide" evidence="2">
    <location>
        <begin position="1"/>
        <end position="24"/>
    </location>
</feature>
<comment type="caution">
    <text evidence="3">The sequence shown here is derived from an EMBL/GenBank/DDBJ whole genome shotgun (WGS) entry which is preliminary data.</text>
</comment>
<protein>
    <submittedName>
        <fullName evidence="3">Copper-binding protein</fullName>
    </submittedName>
</protein>
<feature type="compositionally biased region" description="Basic and acidic residues" evidence="1">
    <location>
        <begin position="114"/>
        <end position="123"/>
    </location>
</feature>
<dbReference type="InterPro" id="IPR021647">
    <property type="entry name" value="CusF_Ec"/>
</dbReference>